<dbReference type="GO" id="GO:0006094">
    <property type="term" value="P:gluconeogenesis"/>
    <property type="evidence" value="ECO:0007669"/>
    <property type="project" value="InterPro"/>
</dbReference>
<evidence type="ECO:0000256" key="5">
    <source>
        <dbReference type="ARBA" id="ARBA00022741"/>
    </source>
</evidence>
<dbReference type="GO" id="GO:0046872">
    <property type="term" value="F:metal ion binding"/>
    <property type="evidence" value="ECO:0007669"/>
    <property type="project" value="UniProtKB-KW"/>
</dbReference>
<feature type="domain" description="Biotin carboxylation" evidence="16">
    <location>
        <begin position="1"/>
        <end position="454"/>
    </location>
</feature>
<feature type="binding site" evidence="11">
    <location>
        <position position="553"/>
    </location>
    <ligand>
        <name>Mn(2+)</name>
        <dbReference type="ChEBI" id="CHEBI:29035"/>
    </ligand>
</feature>
<dbReference type="RefSeq" id="WP_121484319.1">
    <property type="nucleotide sequence ID" value="NZ_QQXL01000002.1"/>
</dbReference>
<dbReference type="SUPFAM" id="SSF51246">
    <property type="entry name" value="Rudiment single hybrid motif"/>
    <property type="match status" value="1"/>
</dbReference>
<dbReference type="SUPFAM" id="SSF56059">
    <property type="entry name" value="Glutathione synthetase ATP-binding domain-like"/>
    <property type="match status" value="1"/>
</dbReference>
<evidence type="ECO:0000256" key="7">
    <source>
        <dbReference type="ARBA" id="ARBA00023267"/>
    </source>
</evidence>
<dbReference type="AlphaFoldDB" id="A0A496PKE7"/>
<dbReference type="InterPro" id="IPR011761">
    <property type="entry name" value="ATP-grasp"/>
</dbReference>
<evidence type="ECO:0000259" key="14">
    <source>
        <dbReference type="PROSITE" id="PS50968"/>
    </source>
</evidence>
<feature type="binding site" evidence="10">
    <location>
        <position position="117"/>
    </location>
    <ligand>
        <name>ATP</name>
        <dbReference type="ChEBI" id="CHEBI:30616"/>
    </ligand>
</feature>
<dbReference type="NCBIfam" id="TIGR01235">
    <property type="entry name" value="pyruv_carbox"/>
    <property type="match status" value="1"/>
</dbReference>
<dbReference type="PROSITE" id="PS50979">
    <property type="entry name" value="BC"/>
    <property type="match status" value="1"/>
</dbReference>
<keyword evidence="3 8" id="KW-0436">Ligase</keyword>
<dbReference type="InterPro" id="IPR013785">
    <property type="entry name" value="Aldolase_TIM"/>
</dbReference>
<evidence type="ECO:0000256" key="13">
    <source>
        <dbReference type="SAM" id="MobiDB-lite"/>
    </source>
</evidence>
<dbReference type="GO" id="GO:0004736">
    <property type="term" value="F:pyruvate carboxylase activity"/>
    <property type="evidence" value="ECO:0007669"/>
    <property type="project" value="UniProtKB-EC"/>
</dbReference>
<evidence type="ECO:0000256" key="2">
    <source>
        <dbReference type="ARBA" id="ARBA00013057"/>
    </source>
</evidence>
<dbReference type="InterPro" id="IPR005482">
    <property type="entry name" value="Biotin_COase_C"/>
</dbReference>
<dbReference type="CDD" id="cd07937">
    <property type="entry name" value="DRE_TIM_PC_TC_5S"/>
    <property type="match status" value="1"/>
</dbReference>
<sequence length="1147" mass="123382">MFSKVLVANRGEIAIRAFRAGVELGAKTVAVYPWEDRGSIHRQKADESYRIGEEGHPVRSYLDVEEIIRVAKEAGADAIYPGYGFLSENPDLARAARDNGITFIGPPPEVLELAGNKVEALRAAREAGIPTLASCEPSADVDWLLGEADKIGFPIFVKAVAGGGGRGMRRVDTREDLPEAMGAAMREAETAFGDPTVFLEQAVLRPRHIEVQILADGQGNVVHLFERDCSLQRRHQKVIEMAPAWHLDEEIRQALYRDAVKFATSLGYQNAGTVEFLVDTVGERAGQHVFIEMNPRIQVEHTVTEEITDVDLVQSQMRIAAGETLEDLGLRQENLQIRGAALQCRITTEDPANGFRPDVGTITAYRSAGGSGVRLDGGTIYTGAEVSPHFDSMLVKLTCRGSDFPTAIRRARRALAEFRIRGVSTNIPFLINVLSNEQFLAGDVATDFIDKHPELVKGGQSQDRGTKALTFLADVAVNQPNGPRQDGIDPRDKLPRFPGDKLEEPDRSPFDGPSSTLPASGWRAVLQERGPEGFAQALRAATEVGVTDTTFRDAHQSLLATRVRTRDLLAAAPAVSHTLPGLFSMEVWGGATYDVALRFLGEDPWKRLEMLREAVPNIPLQMLLRGRNTVGYTPYPEAVTDAFVKEAARSGIDIFRIFDALNDVEQMAPAIRAVRETGTAVAEVALCYTADLLDPEETLYTLDYYLNLAQQIVDAGAHILAIKDMAGLLRPAAATKLVTALRERFDLPVHLHTHDTAGGQLATLMAAVNAGVDAVDVATAAMAGTTSQPSMSALVAALAHTERDTGLSLDAAADLEPYWEAIRAVYAPFESGLPAPTGRVYRHEIPGGQLSNLRQQAIALGLGEHFEAIENMYTAANRILGRLVKVTPSSKVVGDLALALVGAGVDPDEFEANPQAFDIPDSVIGFLAGELGDPPGGWPEPFRSKALQGRSVKVRVEELEPEDATALEGDPATVRSTLNRLLFPGPTRDYEALRAAYGDVSTLHTRDYLYGPVLGQETVISLGKGVRLLATIQAVSEPDEKGMRNVMCTLNGQARTIQVRDRAVESTAVVAEKADPQQAGHVPAPFAGAVTVTVAVGDEVAPGGTVATIEAMKMEAAITSPAGGTVKRVALPGTTQVQGGDLILELG</sequence>
<feature type="domain" description="Pyruvate carboxyltransferase" evidence="17">
    <location>
        <begin position="544"/>
        <end position="813"/>
    </location>
</feature>
<dbReference type="PROSITE" id="PS50991">
    <property type="entry name" value="PYR_CT"/>
    <property type="match status" value="1"/>
</dbReference>
<feature type="modified residue" description="N6-carboxylysine" evidence="12">
    <location>
        <position position="723"/>
    </location>
</feature>
<feature type="compositionally biased region" description="Basic and acidic residues" evidence="13">
    <location>
        <begin position="486"/>
        <end position="509"/>
    </location>
</feature>
<evidence type="ECO:0000256" key="8">
    <source>
        <dbReference type="PIRNR" id="PIRNR001594"/>
    </source>
</evidence>
<dbReference type="EC" id="6.4.1.1" evidence="2 8"/>
<dbReference type="Gene3D" id="3.10.600.10">
    <property type="entry name" value="pyruvate carboxylase f1077a mutant domain"/>
    <property type="match status" value="1"/>
</dbReference>
<evidence type="ECO:0000256" key="12">
    <source>
        <dbReference type="PIRSR" id="PIRSR001594-4"/>
    </source>
</evidence>
<gene>
    <name evidence="18" type="ORF">DWQ67_04040</name>
</gene>
<dbReference type="InterPro" id="IPR055268">
    <property type="entry name" value="PCB-like"/>
</dbReference>
<evidence type="ECO:0000259" key="17">
    <source>
        <dbReference type="PROSITE" id="PS50991"/>
    </source>
</evidence>
<dbReference type="Pfam" id="PF02785">
    <property type="entry name" value="Biotin_carb_C"/>
    <property type="match status" value="1"/>
</dbReference>
<dbReference type="PANTHER" id="PTHR43778:SF2">
    <property type="entry name" value="PYRUVATE CARBOXYLASE, MITOCHONDRIAL"/>
    <property type="match status" value="1"/>
</dbReference>
<feature type="binding site" evidence="10">
    <location>
        <position position="200"/>
    </location>
    <ligand>
        <name>ATP</name>
        <dbReference type="ChEBI" id="CHEBI:30616"/>
    </ligand>
</feature>
<dbReference type="PROSITE" id="PS50968">
    <property type="entry name" value="BIOTINYL_LIPOYL"/>
    <property type="match status" value="1"/>
</dbReference>
<dbReference type="FunFam" id="3.20.20.70:FF:000120">
    <property type="entry name" value="Pyruvate carboxylase"/>
    <property type="match status" value="1"/>
</dbReference>
<proteinExistence type="predicted"/>
<dbReference type="Gene3D" id="2.40.50.100">
    <property type="match status" value="1"/>
</dbReference>
<keyword evidence="7 8" id="KW-0092">Biotin</keyword>
<dbReference type="PROSITE" id="PS50975">
    <property type="entry name" value="ATP_GRASP"/>
    <property type="match status" value="1"/>
</dbReference>
<dbReference type="EMBL" id="QQXL01000002">
    <property type="protein sequence ID" value="RKW70984.1"/>
    <property type="molecule type" value="Genomic_DNA"/>
</dbReference>
<feature type="binding site" evidence="11">
    <location>
        <position position="754"/>
    </location>
    <ligand>
        <name>Mn(2+)</name>
        <dbReference type="ChEBI" id="CHEBI:29035"/>
    </ligand>
</feature>
<dbReference type="SUPFAM" id="SSF52440">
    <property type="entry name" value="PreATP-grasp domain"/>
    <property type="match status" value="1"/>
</dbReference>
<evidence type="ECO:0000313" key="18">
    <source>
        <dbReference type="EMBL" id="RKW70984.1"/>
    </source>
</evidence>
<dbReference type="InterPro" id="IPR011053">
    <property type="entry name" value="Single_hybrid_motif"/>
</dbReference>
<organism evidence="18 19">
    <name type="scientific">Galactobacter caseinivorans</name>
    <dbReference type="NCBI Taxonomy" id="2676123"/>
    <lineage>
        <taxon>Bacteria</taxon>
        <taxon>Bacillati</taxon>
        <taxon>Actinomycetota</taxon>
        <taxon>Actinomycetes</taxon>
        <taxon>Micrococcales</taxon>
        <taxon>Micrococcaceae</taxon>
        <taxon>Galactobacter</taxon>
    </lineage>
</organism>
<dbReference type="InterPro" id="IPR005479">
    <property type="entry name" value="CPAse_ATP-bd"/>
</dbReference>
<dbReference type="Pfam" id="PF00682">
    <property type="entry name" value="HMGL-like"/>
    <property type="match status" value="1"/>
</dbReference>
<keyword evidence="19" id="KW-1185">Reference proteome</keyword>
<dbReference type="Pfam" id="PF02436">
    <property type="entry name" value="PYC_OADA"/>
    <property type="match status" value="1"/>
</dbReference>
<evidence type="ECO:0000256" key="11">
    <source>
        <dbReference type="PIRSR" id="PIRSR001594-3"/>
    </source>
</evidence>
<feature type="binding site" evidence="11">
    <location>
        <position position="752"/>
    </location>
    <ligand>
        <name>Mn(2+)</name>
        <dbReference type="ChEBI" id="CHEBI:29035"/>
    </ligand>
</feature>
<evidence type="ECO:0000313" key="19">
    <source>
        <dbReference type="Proteomes" id="UP000273119"/>
    </source>
</evidence>
<evidence type="ECO:0000259" key="15">
    <source>
        <dbReference type="PROSITE" id="PS50975"/>
    </source>
</evidence>
<dbReference type="InterPro" id="IPR003379">
    <property type="entry name" value="Carboxylase_cons_dom"/>
</dbReference>
<dbReference type="InterPro" id="IPR005481">
    <property type="entry name" value="BC-like_N"/>
</dbReference>
<accession>A0A496PKE7</accession>
<dbReference type="InterPro" id="IPR011764">
    <property type="entry name" value="Biotin_carboxylation_dom"/>
</dbReference>
<keyword evidence="4 11" id="KW-0479">Metal-binding</keyword>
<dbReference type="GO" id="GO:0005737">
    <property type="term" value="C:cytoplasm"/>
    <property type="evidence" value="ECO:0007669"/>
    <property type="project" value="TreeGrafter"/>
</dbReference>
<feature type="binding site" evidence="10">
    <location>
        <position position="625"/>
    </location>
    <ligand>
        <name>substrate</name>
    </ligand>
</feature>
<comment type="cofactor">
    <cofactor evidence="1 8">
        <name>biotin</name>
        <dbReference type="ChEBI" id="CHEBI:57586"/>
    </cofactor>
</comment>
<comment type="function">
    <text evidence="8">Catalyzes a 2-step reaction, involving the ATP-dependent carboxylation of the covalently attached biotin in the first step and the transfer of the carboxyl group to pyruvate in the second.</text>
</comment>
<dbReference type="PANTHER" id="PTHR43778">
    <property type="entry name" value="PYRUVATE CARBOXYLASE"/>
    <property type="match status" value="1"/>
</dbReference>
<evidence type="ECO:0000256" key="4">
    <source>
        <dbReference type="ARBA" id="ARBA00022723"/>
    </source>
</evidence>
<comment type="caution">
    <text evidence="18">The sequence shown here is derived from an EMBL/GenBank/DDBJ whole genome shotgun (WGS) entry which is preliminary data.</text>
</comment>
<feature type="binding site" description="via carbamate group" evidence="11">
    <location>
        <position position="723"/>
    </location>
    <ligand>
        <name>Mn(2+)</name>
        <dbReference type="ChEBI" id="CHEBI:29035"/>
    </ligand>
</feature>
<feature type="binding site" evidence="10">
    <location>
        <position position="235"/>
    </location>
    <ligand>
        <name>ATP</name>
        <dbReference type="ChEBI" id="CHEBI:30616"/>
    </ligand>
</feature>
<evidence type="ECO:0000259" key="16">
    <source>
        <dbReference type="PROSITE" id="PS50979"/>
    </source>
</evidence>
<dbReference type="Pfam" id="PF00289">
    <property type="entry name" value="Biotin_carb_N"/>
    <property type="match status" value="1"/>
</dbReference>
<dbReference type="CDD" id="cd06850">
    <property type="entry name" value="biotinyl_domain"/>
    <property type="match status" value="1"/>
</dbReference>
<dbReference type="PROSITE" id="PS00867">
    <property type="entry name" value="CPSASE_2"/>
    <property type="match status" value="1"/>
</dbReference>
<feature type="domain" description="Lipoyl-binding" evidence="14">
    <location>
        <begin position="1070"/>
        <end position="1147"/>
    </location>
</feature>
<dbReference type="SMART" id="SM00878">
    <property type="entry name" value="Biotin_carb_C"/>
    <property type="match status" value="1"/>
</dbReference>
<dbReference type="InterPro" id="IPR011054">
    <property type="entry name" value="Rudment_hybrid_motif"/>
</dbReference>
<evidence type="ECO:0000256" key="9">
    <source>
        <dbReference type="PIRSR" id="PIRSR001594-1"/>
    </source>
</evidence>
<dbReference type="Gene3D" id="3.20.20.70">
    <property type="entry name" value="Aldolase class I"/>
    <property type="match status" value="1"/>
</dbReference>
<dbReference type="GO" id="GO:0005524">
    <property type="term" value="F:ATP binding"/>
    <property type="evidence" value="ECO:0007669"/>
    <property type="project" value="UniProtKB-UniRule"/>
</dbReference>
<evidence type="ECO:0000256" key="3">
    <source>
        <dbReference type="ARBA" id="ARBA00022598"/>
    </source>
</evidence>
<dbReference type="Proteomes" id="UP000273119">
    <property type="component" value="Unassembled WGS sequence"/>
</dbReference>
<keyword evidence="6 8" id="KW-0067">ATP-binding</keyword>
<dbReference type="NCBIfam" id="NF009554">
    <property type="entry name" value="PRK12999.1"/>
    <property type="match status" value="1"/>
</dbReference>
<evidence type="ECO:0000256" key="10">
    <source>
        <dbReference type="PIRSR" id="PIRSR001594-2"/>
    </source>
</evidence>
<dbReference type="SUPFAM" id="SSF51230">
    <property type="entry name" value="Single hybrid motif"/>
    <property type="match status" value="1"/>
</dbReference>
<dbReference type="NCBIfam" id="NF006761">
    <property type="entry name" value="PRK09282.1"/>
    <property type="match status" value="1"/>
</dbReference>
<dbReference type="InterPro" id="IPR016185">
    <property type="entry name" value="PreATP-grasp_dom_sf"/>
</dbReference>
<keyword evidence="5 8" id="KW-0547">Nucleotide-binding</keyword>
<dbReference type="SUPFAM" id="SSF51569">
    <property type="entry name" value="Aldolase"/>
    <property type="match status" value="1"/>
</dbReference>
<dbReference type="Pfam" id="PF00364">
    <property type="entry name" value="Biotin_lipoyl"/>
    <property type="match status" value="1"/>
</dbReference>
<feature type="modified residue" description="N6-biotinyllysine" evidence="12">
    <location>
        <position position="1113"/>
    </location>
</feature>
<feature type="domain" description="ATP-grasp" evidence="15">
    <location>
        <begin position="121"/>
        <end position="321"/>
    </location>
</feature>
<dbReference type="InterPro" id="IPR000089">
    <property type="entry name" value="Biotin_lipoyl"/>
</dbReference>
<reference evidence="18 19" key="1">
    <citation type="submission" date="2018-07" db="EMBL/GenBank/DDBJ databases">
        <title>Arthrobacter sp. nov., isolated from raw cow's milk with high bacterial count.</title>
        <authorList>
            <person name="Hahne J."/>
            <person name="Isele D."/>
            <person name="Lipski A."/>
        </authorList>
    </citation>
    <scope>NUCLEOTIDE SEQUENCE [LARGE SCALE GENOMIC DNA]</scope>
    <source>
        <strain evidence="18 19">JZ R-183</strain>
    </source>
</reference>
<name>A0A496PKE7_9MICC</name>
<feature type="active site" evidence="9">
    <location>
        <position position="296"/>
    </location>
</feature>
<dbReference type="PIRSF" id="PIRSF001594">
    <property type="entry name" value="Pyruv_carbox"/>
    <property type="match status" value="1"/>
</dbReference>
<feature type="region of interest" description="Disordered" evidence="13">
    <location>
        <begin position="478"/>
        <end position="519"/>
    </location>
</feature>
<protein>
    <recommendedName>
        <fullName evidence="2 8">Pyruvate carboxylase</fullName>
        <ecNumber evidence="2 8">6.4.1.1</ecNumber>
    </recommendedName>
</protein>
<dbReference type="Pfam" id="PF02786">
    <property type="entry name" value="CPSase_L_D2"/>
    <property type="match status" value="1"/>
</dbReference>
<evidence type="ECO:0000256" key="6">
    <source>
        <dbReference type="ARBA" id="ARBA00022840"/>
    </source>
</evidence>
<comment type="catalytic activity">
    <reaction evidence="8">
        <text>hydrogencarbonate + pyruvate + ATP = oxaloacetate + ADP + phosphate + H(+)</text>
        <dbReference type="Rhea" id="RHEA:20844"/>
        <dbReference type="ChEBI" id="CHEBI:15361"/>
        <dbReference type="ChEBI" id="CHEBI:15378"/>
        <dbReference type="ChEBI" id="CHEBI:16452"/>
        <dbReference type="ChEBI" id="CHEBI:17544"/>
        <dbReference type="ChEBI" id="CHEBI:30616"/>
        <dbReference type="ChEBI" id="CHEBI:43474"/>
        <dbReference type="ChEBI" id="CHEBI:456216"/>
        <dbReference type="EC" id="6.4.1.1"/>
    </reaction>
</comment>
<dbReference type="InterPro" id="IPR005930">
    <property type="entry name" value="Pyruv_COase"/>
</dbReference>
<dbReference type="SUPFAM" id="SSF89000">
    <property type="entry name" value="post-HMGL domain-like"/>
    <property type="match status" value="1"/>
</dbReference>
<dbReference type="InterPro" id="IPR000891">
    <property type="entry name" value="PYR_CT"/>
</dbReference>
<keyword evidence="18" id="KW-0670">Pyruvate</keyword>
<feature type="binding site" evidence="10">
    <location>
        <position position="887"/>
    </location>
    <ligand>
        <name>substrate</name>
    </ligand>
</feature>
<dbReference type="Gene3D" id="3.30.470.20">
    <property type="entry name" value="ATP-grasp fold, B domain"/>
    <property type="match status" value="1"/>
</dbReference>
<evidence type="ECO:0000256" key="1">
    <source>
        <dbReference type="ARBA" id="ARBA00001953"/>
    </source>
</evidence>